<dbReference type="Gene3D" id="3.40.50.1820">
    <property type="entry name" value="alpha/beta hydrolase"/>
    <property type="match status" value="1"/>
</dbReference>
<dbReference type="InterPro" id="IPR050266">
    <property type="entry name" value="AB_hydrolase_sf"/>
</dbReference>
<accession>A0ABN2ZIL1</accession>
<keyword evidence="4" id="KW-1185">Reference proteome</keyword>
<dbReference type="InterPro" id="IPR029058">
    <property type="entry name" value="AB_hydrolase_fold"/>
</dbReference>
<dbReference type="PANTHER" id="PTHR43798">
    <property type="entry name" value="MONOACYLGLYCEROL LIPASE"/>
    <property type="match status" value="1"/>
</dbReference>
<comment type="caution">
    <text evidence="3">The sequence shown here is derived from an EMBL/GenBank/DDBJ whole genome shotgun (WGS) entry which is preliminary data.</text>
</comment>
<dbReference type="InterPro" id="IPR000073">
    <property type="entry name" value="AB_hydrolase_1"/>
</dbReference>
<dbReference type="SUPFAM" id="SSF53474">
    <property type="entry name" value="alpha/beta-Hydrolases"/>
    <property type="match status" value="1"/>
</dbReference>
<dbReference type="PRINTS" id="PR00111">
    <property type="entry name" value="ABHYDROLASE"/>
</dbReference>
<evidence type="ECO:0000256" key="1">
    <source>
        <dbReference type="ARBA" id="ARBA00022801"/>
    </source>
</evidence>
<dbReference type="Proteomes" id="UP001501771">
    <property type="component" value="Unassembled WGS sequence"/>
</dbReference>
<feature type="domain" description="AB hydrolase-1" evidence="2">
    <location>
        <begin position="21"/>
        <end position="248"/>
    </location>
</feature>
<organism evidence="3 4">
    <name type="scientific">Nocardioides koreensis</name>
    <dbReference type="NCBI Taxonomy" id="433651"/>
    <lineage>
        <taxon>Bacteria</taxon>
        <taxon>Bacillati</taxon>
        <taxon>Actinomycetota</taxon>
        <taxon>Actinomycetes</taxon>
        <taxon>Propionibacteriales</taxon>
        <taxon>Nocardioidaceae</taxon>
        <taxon>Nocardioides</taxon>
    </lineage>
</organism>
<dbReference type="Pfam" id="PF00561">
    <property type="entry name" value="Abhydrolase_1"/>
    <property type="match status" value="1"/>
</dbReference>
<evidence type="ECO:0000313" key="4">
    <source>
        <dbReference type="Proteomes" id="UP001501771"/>
    </source>
</evidence>
<dbReference type="GO" id="GO:0016787">
    <property type="term" value="F:hydrolase activity"/>
    <property type="evidence" value="ECO:0007669"/>
    <property type="project" value="UniProtKB-KW"/>
</dbReference>
<dbReference type="RefSeq" id="WP_344149526.1">
    <property type="nucleotide sequence ID" value="NZ_BAAAQR010000003.1"/>
</dbReference>
<reference evidence="3 4" key="1">
    <citation type="journal article" date="2019" name="Int. J. Syst. Evol. Microbiol.">
        <title>The Global Catalogue of Microorganisms (GCM) 10K type strain sequencing project: providing services to taxonomists for standard genome sequencing and annotation.</title>
        <authorList>
            <consortium name="The Broad Institute Genomics Platform"/>
            <consortium name="The Broad Institute Genome Sequencing Center for Infectious Disease"/>
            <person name="Wu L."/>
            <person name="Ma J."/>
        </authorList>
    </citation>
    <scope>NUCLEOTIDE SEQUENCE [LARGE SCALE GENOMIC DNA]</scope>
    <source>
        <strain evidence="3 4">JCM 16022</strain>
    </source>
</reference>
<evidence type="ECO:0000313" key="3">
    <source>
        <dbReference type="EMBL" id="GAA2142751.1"/>
    </source>
</evidence>
<evidence type="ECO:0000259" key="2">
    <source>
        <dbReference type="Pfam" id="PF00561"/>
    </source>
</evidence>
<name>A0ABN2ZIL1_9ACTN</name>
<gene>
    <name evidence="3" type="ORF">GCM10009844_14250</name>
</gene>
<sequence length="272" mass="28554">MDQIEVEGLRVAYERAGTGPAVALGHGFVGDGRSTWARQIETLSANFTVVAWDAPGAGSSSDPPAGFRVADYADCWASFLRALGLTRVHLVGLSFGGIVALSVVERHPALPASLTLVGGYAGWRGSLPGEEVDARLRTCLRLSELPPEDFARAMLPSMFSATAPEAVVASFLPSVRSFSPAGFRAMALASAEADLRDGLAQVGVPTLLVHGDHDVRAPMKTAEEIRAVIPSSRLVVLPGVGHVATVEAPDAVSRELGDFLASVDDGRWDTGR</sequence>
<dbReference type="PANTHER" id="PTHR43798:SF31">
    <property type="entry name" value="AB HYDROLASE SUPERFAMILY PROTEIN YCLE"/>
    <property type="match status" value="1"/>
</dbReference>
<keyword evidence="1 3" id="KW-0378">Hydrolase</keyword>
<dbReference type="EMBL" id="BAAAQR010000003">
    <property type="protein sequence ID" value="GAA2142751.1"/>
    <property type="molecule type" value="Genomic_DNA"/>
</dbReference>
<proteinExistence type="predicted"/>
<protein>
    <submittedName>
        <fullName evidence="3">Alpha/beta fold hydrolase</fullName>
    </submittedName>
</protein>